<dbReference type="OrthoDB" id="46625at2759"/>
<protein>
    <submittedName>
        <fullName evidence="2">Uncharacterized protein</fullName>
    </submittedName>
</protein>
<proteinExistence type="predicted"/>
<dbReference type="AlphaFoldDB" id="A0A8J2WWN0"/>
<name>A0A8J2WWN0_9STRA</name>
<evidence type="ECO:0000313" key="3">
    <source>
        <dbReference type="Proteomes" id="UP000789595"/>
    </source>
</evidence>
<feature type="compositionally biased region" description="Basic and acidic residues" evidence="1">
    <location>
        <begin position="33"/>
        <end position="50"/>
    </location>
</feature>
<gene>
    <name evidence="2" type="ORF">PECAL_1P07350</name>
</gene>
<accession>A0A8J2WWN0</accession>
<feature type="region of interest" description="Disordered" evidence="1">
    <location>
        <begin position="508"/>
        <end position="527"/>
    </location>
</feature>
<dbReference type="Proteomes" id="UP000789595">
    <property type="component" value="Unassembled WGS sequence"/>
</dbReference>
<dbReference type="InterPro" id="IPR036397">
    <property type="entry name" value="RNaseH_sf"/>
</dbReference>
<evidence type="ECO:0000256" key="1">
    <source>
        <dbReference type="SAM" id="MobiDB-lite"/>
    </source>
</evidence>
<comment type="caution">
    <text evidence="2">The sequence shown here is derived from an EMBL/GenBank/DDBJ whole genome shotgun (WGS) entry which is preliminary data.</text>
</comment>
<feature type="compositionally biased region" description="Acidic residues" evidence="1">
    <location>
        <begin position="512"/>
        <end position="527"/>
    </location>
</feature>
<evidence type="ECO:0000313" key="2">
    <source>
        <dbReference type="EMBL" id="CAH0364376.1"/>
    </source>
</evidence>
<dbReference type="EMBL" id="CAKKNE010000001">
    <property type="protein sequence ID" value="CAH0364376.1"/>
    <property type="molecule type" value="Genomic_DNA"/>
</dbReference>
<keyword evidence="3" id="KW-1185">Reference proteome</keyword>
<dbReference type="Gene3D" id="3.30.420.10">
    <property type="entry name" value="Ribonuclease H-like superfamily/Ribonuclease H"/>
    <property type="match status" value="1"/>
</dbReference>
<reference evidence="2" key="1">
    <citation type="submission" date="2021-11" db="EMBL/GenBank/DDBJ databases">
        <authorList>
            <consortium name="Genoscope - CEA"/>
            <person name="William W."/>
        </authorList>
    </citation>
    <scope>NUCLEOTIDE SEQUENCE</scope>
</reference>
<organism evidence="2 3">
    <name type="scientific">Pelagomonas calceolata</name>
    <dbReference type="NCBI Taxonomy" id="35677"/>
    <lineage>
        <taxon>Eukaryota</taxon>
        <taxon>Sar</taxon>
        <taxon>Stramenopiles</taxon>
        <taxon>Ochrophyta</taxon>
        <taxon>Pelagophyceae</taxon>
        <taxon>Pelagomonadales</taxon>
        <taxon>Pelagomonadaceae</taxon>
        <taxon>Pelagomonas</taxon>
    </lineage>
</organism>
<feature type="region of interest" description="Disordered" evidence="1">
    <location>
        <begin position="26"/>
        <end position="50"/>
    </location>
</feature>
<sequence>MDLATPPQSPQPKNVRLSAIAKKALKRVRSPKKTFESPLEKRRPGSHSDLDLEHRQAAVAEYRAALGPGGTLPPGAKARLLEKFKPYNISYQSITRWNRTQRKAEAEGADPVKSRRSLASKRIGRAATNTKLTVPIAETILEINWKYWGKLSTKKLLGKVVKELPDLDGTSEESMRRWCKALGAKKHRQYIKPLLRLRHKVQRLKWALDEIDGNGMLSDHKDTVHVDEKWFFQMDDGAVCRVFPDAHGNYTLPPPRRLYHKSRTPKLMFLVAVARPRPEYNFDGKIGIWHFAIVRKAKRSHKATGTVKGVTDIMETYTVDAKVYRKVITGKEGVMEAIREKMWWYKKGSGKPEAGQEIWLQHDGARPHTAKANEEVFEQKGQEEDFLITVCEQPAQSPDTNMDDIAFFNSLQSDTSCVSTSNLFELRDAVNKCYEEYPAERLEACWRVLNVNLRGILETEGDNDYAKHVGNRKRATKGLEEIRKVPSDTIKKAKRAFRKLLAQWKKENPDKDIDDASESESSESEDD</sequence>
<dbReference type="PANTHER" id="PTHR47169">
    <property type="entry name" value="OS01G0541250 PROTEIN"/>
    <property type="match status" value="1"/>
</dbReference>
<dbReference type="GO" id="GO:0003676">
    <property type="term" value="F:nucleic acid binding"/>
    <property type="evidence" value="ECO:0007669"/>
    <property type="project" value="InterPro"/>
</dbReference>